<dbReference type="eggNOG" id="COG2814">
    <property type="taxonomic scope" value="Bacteria"/>
</dbReference>
<evidence type="ECO:0000256" key="3">
    <source>
        <dbReference type="ARBA" id="ARBA00022448"/>
    </source>
</evidence>
<evidence type="ECO:0000256" key="2">
    <source>
        <dbReference type="ARBA" id="ARBA00007520"/>
    </source>
</evidence>
<dbReference type="GO" id="GO:0022857">
    <property type="term" value="F:transmembrane transporter activity"/>
    <property type="evidence" value="ECO:0007669"/>
    <property type="project" value="InterPro"/>
</dbReference>
<dbReference type="RefSeq" id="WP_007914172.1">
    <property type="nucleotide sequence ID" value="NZ_ADVG01000003.1"/>
</dbReference>
<feature type="transmembrane region" description="Helical" evidence="8">
    <location>
        <begin position="373"/>
        <end position="393"/>
    </location>
</feature>
<evidence type="ECO:0000256" key="6">
    <source>
        <dbReference type="ARBA" id="ARBA00022989"/>
    </source>
</evidence>
<dbReference type="STRING" id="485913.Krac_4421"/>
<dbReference type="InterPro" id="IPR005829">
    <property type="entry name" value="Sugar_transporter_CS"/>
</dbReference>
<proteinExistence type="inferred from homology"/>
<dbReference type="Gene3D" id="1.20.1250.20">
    <property type="entry name" value="MFS general substrate transporter like domains"/>
    <property type="match status" value="1"/>
</dbReference>
<feature type="transmembrane region" description="Helical" evidence="8">
    <location>
        <begin position="20"/>
        <end position="40"/>
    </location>
</feature>
<dbReference type="InterPro" id="IPR020846">
    <property type="entry name" value="MFS_dom"/>
</dbReference>
<evidence type="ECO:0000256" key="5">
    <source>
        <dbReference type="ARBA" id="ARBA00022692"/>
    </source>
</evidence>
<dbReference type="InParanoid" id="D6TSQ7"/>
<accession>D6TSQ7</accession>
<evidence type="ECO:0000256" key="8">
    <source>
        <dbReference type="SAM" id="Phobius"/>
    </source>
</evidence>
<dbReference type="PANTHER" id="PTHR23517:SF2">
    <property type="entry name" value="MULTIDRUG RESISTANCE PROTEIN MDTH"/>
    <property type="match status" value="1"/>
</dbReference>
<dbReference type="FunCoup" id="D6TSQ7">
    <property type="interactions" value="42"/>
</dbReference>
<evidence type="ECO:0000256" key="4">
    <source>
        <dbReference type="ARBA" id="ARBA00022475"/>
    </source>
</evidence>
<dbReference type="Pfam" id="PF07690">
    <property type="entry name" value="MFS_1"/>
    <property type="match status" value="1"/>
</dbReference>
<feature type="transmembrane region" description="Helical" evidence="8">
    <location>
        <begin position="285"/>
        <end position="304"/>
    </location>
</feature>
<dbReference type="CDD" id="cd17329">
    <property type="entry name" value="MFS_MdtH_MDR_like"/>
    <property type="match status" value="1"/>
</dbReference>
<dbReference type="Proteomes" id="UP000004508">
    <property type="component" value="Unassembled WGS sequence"/>
</dbReference>
<dbReference type="EMBL" id="ADVG01000003">
    <property type="protein sequence ID" value="EFH83458.1"/>
    <property type="molecule type" value="Genomic_DNA"/>
</dbReference>
<keyword evidence="11" id="KW-1185">Reference proteome</keyword>
<evidence type="ECO:0000256" key="7">
    <source>
        <dbReference type="ARBA" id="ARBA00023136"/>
    </source>
</evidence>
<dbReference type="InterPro" id="IPR001958">
    <property type="entry name" value="Tet-R_TetA/multi-R_MdtG-like"/>
</dbReference>
<name>D6TSQ7_KTERA</name>
<feature type="transmembrane region" description="Helical" evidence="8">
    <location>
        <begin position="310"/>
        <end position="335"/>
    </location>
</feature>
<dbReference type="PRINTS" id="PR01035">
    <property type="entry name" value="TCRTETA"/>
</dbReference>
<dbReference type="PROSITE" id="PS00216">
    <property type="entry name" value="SUGAR_TRANSPORT_1"/>
    <property type="match status" value="1"/>
</dbReference>
<feature type="transmembrane region" description="Helical" evidence="8">
    <location>
        <begin position="258"/>
        <end position="278"/>
    </location>
</feature>
<dbReference type="InterPro" id="IPR011701">
    <property type="entry name" value="MFS"/>
</dbReference>
<keyword evidence="5 8" id="KW-0812">Transmembrane</keyword>
<dbReference type="PANTHER" id="PTHR23517">
    <property type="entry name" value="RESISTANCE PROTEIN MDTM, PUTATIVE-RELATED-RELATED"/>
    <property type="match status" value="1"/>
</dbReference>
<feature type="transmembrane region" description="Helical" evidence="8">
    <location>
        <begin position="221"/>
        <end position="238"/>
    </location>
</feature>
<feature type="transmembrane region" description="Helical" evidence="8">
    <location>
        <begin position="52"/>
        <end position="74"/>
    </location>
</feature>
<organism evidence="10 11">
    <name type="scientific">Ktedonobacter racemifer DSM 44963</name>
    <dbReference type="NCBI Taxonomy" id="485913"/>
    <lineage>
        <taxon>Bacteria</taxon>
        <taxon>Bacillati</taxon>
        <taxon>Chloroflexota</taxon>
        <taxon>Ktedonobacteria</taxon>
        <taxon>Ktedonobacterales</taxon>
        <taxon>Ktedonobacteraceae</taxon>
        <taxon>Ktedonobacter</taxon>
    </lineage>
</organism>
<evidence type="ECO:0000313" key="10">
    <source>
        <dbReference type="EMBL" id="EFH83458.1"/>
    </source>
</evidence>
<keyword evidence="4" id="KW-1003">Cell membrane</keyword>
<reference evidence="10 11" key="1">
    <citation type="journal article" date="2011" name="Stand. Genomic Sci.">
        <title>Non-contiguous finished genome sequence and contextual data of the filamentous soil bacterium Ktedonobacter racemifer type strain (SOSP1-21).</title>
        <authorList>
            <person name="Chang Y.J."/>
            <person name="Land M."/>
            <person name="Hauser L."/>
            <person name="Chertkov O."/>
            <person name="Del Rio T.G."/>
            <person name="Nolan M."/>
            <person name="Copeland A."/>
            <person name="Tice H."/>
            <person name="Cheng J.F."/>
            <person name="Lucas S."/>
            <person name="Han C."/>
            <person name="Goodwin L."/>
            <person name="Pitluck S."/>
            <person name="Ivanova N."/>
            <person name="Ovchinikova G."/>
            <person name="Pati A."/>
            <person name="Chen A."/>
            <person name="Palaniappan K."/>
            <person name="Mavromatis K."/>
            <person name="Liolios K."/>
            <person name="Brettin T."/>
            <person name="Fiebig A."/>
            <person name="Rohde M."/>
            <person name="Abt B."/>
            <person name="Goker M."/>
            <person name="Detter J.C."/>
            <person name="Woyke T."/>
            <person name="Bristow J."/>
            <person name="Eisen J.A."/>
            <person name="Markowitz V."/>
            <person name="Hugenholtz P."/>
            <person name="Kyrpides N.C."/>
            <person name="Klenk H.P."/>
            <person name="Lapidus A."/>
        </authorList>
    </citation>
    <scope>NUCLEOTIDE SEQUENCE [LARGE SCALE GENOMIC DNA]</scope>
    <source>
        <strain evidence="11">DSM 44963</strain>
    </source>
</reference>
<dbReference type="PROSITE" id="PS50850">
    <property type="entry name" value="MFS"/>
    <property type="match status" value="1"/>
</dbReference>
<feature type="transmembrane region" description="Helical" evidence="8">
    <location>
        <begin position="347"/>
        <end position="367"/>
    </location>
</feature>
<evidence type="ECO:0000313" key="11">
    <source>
        <dbReference type="Proteomes" id="UP000004508"/>
    </source>
</evidence>
<comment type="subcellular location">
    <subcellularLocation>
        <location evidence="1">Cell membrane</location>
        <topology evidence="1">Multi-pass membrane protein</topology>
    </subcellularLocation>
</comment>
<feature type="transmembrane region" description="Helical" evidence="8">
    <location>
        <begin position="169"/>
        <end position="189"/>
    </location>
</feature>
<sequence>MFQNLRKSGVGRLPRPFWMLWVGTLINRLGQFVVPFFALYLTSVRGLSVSQAALVVSLYGMGAFASSLSGGLLADSIGRRATMVLSMTLAAVMTFIFSWLTSLWLIAFLAVPLGYCIELYRPAASAAIADIVPVEERVRAFGLIYWAINVGASVAPILAGLVLNISFQILFVVDALTSLVFAGLIAWGVPETRVSPEEQHDYVSGVREKAGLWSALRDIRLLAYAALACLFACVYFQYSVTLPLDMRLHGLGSEQYGLVIAINGIIIVLVSVPVSHIVTRFPRALVLTCSSFLMGIGFGLVAFWHILPWYAFTVIIWTFGELLGSPVTSALVADLAPQRLRGTYQGVYGMAWGLASFVAPVLGGAIFEHLGTQVLWGGCFVIGVLIACGYLLLSRVSARREQARIPRPMEGNVPEQATS</sequence>
<protein>
    <submittedName>
        <fullName evidence="10">Major facilitator superfamily MFS_1</fullName>
    </submittedName>
</protein>
<dbReference type="AlphaFoldDB" id="D6TSQ7"/>
<dbReference type="GO" id="GO:0005886">
    <property type="term" value="C:plasma membrane"/>
    <property type="evidence" value="ECO:0007669"/>
    <property type="project" value="UniProtKB-SubCell"/>
</dbReference>
<keyword evidence="3" id="KW-0813">Transport</keyword>
<keyword evidence="7 8" id="KW-0472">Membrane</keyword>
<dbReference type="InterPro" id="IPR036259">
    <property type="entry name" value="MFS_trans_sf"/>
</dbReference>
<dbReference type="OrthoDB" id="9793283at2"/>
<comment type="caution">
    <text evidence="10">The sequence shown here is derived from an EMBL/GenBank/DDBJ whole genome shotgun (WGS) entry which is preliminary data.</text>
</comment>
<feature type="transmembrane region" description="Helical" evidence="8">
    <location>
        <begin position="141"/>
        <end position="163"/>
    </location>
</feature>
<dbReference type="SUPFAM" id="SSF103473">
    <property type="entry name" value="MFS general substrate transporter"/>
    <property type="match status" value="1"/>
</dbReference>
<feature type="domain" description="Major facilitator superfamily (MFS) profile" evidence="9">
    <location>
        <begin position="16"/>
        <end position="401"/>
    </location>
</feature>
<evidence type="ECO:0000259" key="9">
    <source>
        <dbReference type="PROSITE" id="PS50850"/>
    </source>
</evidence>
<evidence type="ECO:0000256" key="1">
    <source>
        <dbReference type="ARBA" id="ARBA00004651"/>
    </source>
</evidence>
<comment type="similarity">
    <text evidence="2">Belongs to the major facilitator superfamily. TCR/Tet family.</text>
</comment>
<gene>
    <name evidence="10" type="ORF">Krac_4421</name>
</gene>
<dbReference type="InterPro" id="IPR050171">
    <property type="entry name" value="MFS_Transporters"/>
</dbReference>
<keyword evidence="6 8" id="KW-1133">Transmembrane helix</keyword>